<accession>A0A7J0EE00</accession>
<dbReference type="AlphaFoldDB" id="A0A7J0EE00"/>
<protein>
    <submittedName>
        <fullName evidence="1">Uncharacterized protein</fullName>
    </submittedName>
</protein>
<keyword evidence="2" id="KW-1185">Reference proteome</keyword>
<sequence>MVEKESYGSRFLVEMKSSWGWPLIGRGNQPRVIWRHGDQIISPRPYPTWRSQSGKSVIAIASFDDSPVKETLSLKAEKDNGSGTLPLKKRSTLSKGTKRKALFVNVSGPLAGAVEYAEIGNGQVKEFCTGGFRHGLLVLESGKFWFPRVPDSRLNRLNQPVQSGFNNYGTIGFTLSGYDTELSYDSITNNFNAKDAYYGCV</sequence>
<evidence type="ECO:0000313" key="1">
    <source>
        <dbReference type="EMBL" id="GFY84675.1"/>
    </source>
</evidence>
<name>A0A7J0EE00_9ERIC</name>
<reference evidence="1 2" key="1">
    <citation type="submission" date="2019-07" db="EMBL/GenBank/DDBJ databases">
        <title>De Novo Assembly of kiwifruit Actinidia rufa.</title>
        <authorList>
            <person name="Sugita-Konishi S."/>
            <person name="Sato K."/>
            <person name="Mori E."/>
            <person name="Abe Y."/>
            <person name="Kisaki G."/>
            <person name="Hamano K."/>
            <person name="Suezawa K."/>
            <person name="Otani M."/>
            <person name="Fukuda T."/>
            <person name="Manabe T."/>
            <person name="Gomi K."/>
            <person name="Tabuchi M."/>
            <person name="Akimitsu K."/>
            <person name="Kataoka I."/>
        </authorList>
    </citation>
    <scope>NUCLEOTIDE SEQUENCE [LARGE SCALE GENOMIC DNA]</scope>
    <source>
        <strain evidence="2">cv. Fuchu</strain>
    </source>
</reference>
<organism evidence="1 2">
    <name type="scientific">Actinidia rufa</name>
    <dbReference type="NCBI Taxonomy" id="165716"/>
    <lineage>
        <taxon>Eukaryota</taxon>
        <taxon>Viridiplantae</taxon>
        <taxon>Streptophyta</taxon>
        <taxon>Embryophyta</taxon>
        <taxon>Tracheophyta</taxon>
        <taxon>Spermatophyta</taxon>
        <taxon>Magnoliopsida</taxon>
        <taxon>eudicotyledons</taxon>
        <taxon>Gunneridae</taxon>
        <taxon>Pentapetalae</taxon>
        <taxon>asterids</taxon>
        <taxon>Ericales</taxon>
        <taxon>Actinidiaceae</taxon>
        <taxon>Actinidia</taxon>
    </lineage>
</organism>
<proteinExistence type="predicted"/>
<evidence type="ECO:0000313" key="2">
    <source>
        <dbReference type="Proteomes" id="UP000585474"/>
    </source>
</evidence>
<gene>
    <name evidence="1" type="ORF">Acr_03g0014490</name>
</gene>
<dbReference type="Proteomes" id="UP000585474">
    <property type="component" value="Unassembled WGS sequence"/>
</dbReference>
<comment type="caution">
    <text evidence="1">The sequence shown here is derived from an EMBL/GenBank/DDBJ whole genome shotgun (WGS) entry which is preliminary data.</text>
</comment>
<dbReference type="EMBL" id="BJWL01000003">
    <property type="protein sequence ID" value="GFY84675.1"/>
    <property type="molecule type" value="Genomic_DNA"/>
</dbReference>